<feature type="domain" description="ResB-like" evidence="8">
    <location>
        <begin position="61"/>
        <end position="540"/>
    </location>
</feature>
<keyword evidence="2 7" id="KW-0812">Transmembrane</keyword>
<keyword evidence="10" id="KW-1185">Reference proteome</keyword>
<evidence type="ECO:0000313" key="10">
    <source>
        <dbReference type="Proteomes" id="UP001550378"/>
    </source>
</evidence>
<evidence type="ECO:0000259" key="8">
    <source>
        <dbReference type="Pfam" id="PF05140"/>
    </source>
</evidence>
<evidence type="ECO:0000256" key="2">
    <source>
        <dbReference type="ARBA" id="ARBA00022692"/>
    </source>
</evidence>
<evidence type="ECO:0000256" key="5">
    <source>
        <dbReference type="ARBA" id="ARBA00023136"/>
    </source>
</evidence>
<comment type="subcellular location">
    <subcellularLocation>
        <location evidence="1">Membrane</location>
        <topology evidence="1">Multi-pass membrane protein</topology>
    </subcellularLocation>
</comment>
<keyword evidence="3" id="KW-0201">Cytochrome c-type biogenesis</keyword>
<feature type="region of interest" description="Disordered" evidence="6">
    <location>
        <begin position="1"/>
        <end position="23"/>
    </location>
</feature>
<keyword evidence="5 7" id="KW-0472">Membrane</keyword>
<evidence type="ECO:0000256" key="4">
    <source>
        <dbReference type="ARBA" id="ARBA00022989"/>
    </source>
</evidence>
<keyword evidence="4 7" id="KW-1133">Transmembrane helix</keyword>
<dbReference type="InterPro" id="IPR007816">
    <property type="entry name" value="ResB-like_domain"/>
</dbReference>
<evidence type="ECO:0000256" key="6">
    <source>
        <dbReference type="SAM" id="MobiDB-lite"/>
    </source>
</evidence>
<feature type="transmembrane region" description="Helical" evidence="7">
    <location>
        <begin position="485"/>
        <end position="504"/>
    </location>
</feature>
<name>A0ABV2WFA2_9ACTN</name>
<dbReference type="PANTHER" id="PTHR31566:SF0">
    <property type="entry name" value="CYTOCHROME C BIOGENESIS PROTEIN CCS1, CHLOROPLASTIC"/>
    <property type="match status" value="1"/>
</dbReference>
<dbReference type="Proteomes" id="UP001550378">
    <property type="component" value="Unassembled WGS sequence"/>
</dbReference>
<evidence type="ECO:0000256" key="3">
    <source>
        <dbReference type="ARBA" id="ARBA00022748"/>
    </source>
</evidence>
<organism evidence="9 10">
    <name type="scientific">Streptomyces lavendulocolor</name>
    <dbReference type="NCBI Taxonomy" id="67316"/>
    <lineage>
        <taxon>Bacteria</taxon>
        <taxon>Bacillati</taxon>
        <taxon>Actinomycetota</taxon>
        <taxon>Actinomycetes</taxon>
        <taxon>Kitasatosporales</taxon>
        <taxon>Streptomycetaceae</taxon>
        <taxon>Streptomyces</taxon>
    </lineage>
</organism>
<feature type="transmembrane region" description="Helical" evidence="7">
    <location>
        <begin position="209"/>
        <end position="228"/>
    </location>
</feature>
<gene>
    <name evidence="9" type="ORF">ABZ508_32210</name>
</gene>
<dbReference type="EMBL" id="JBEXZR010000047">
    <property type="protein sequence ID" value="MEU0712038.1"/>
    <property type="molecule type" value="Genomic_DNA"/>
</dbReference>
<protein>
    <submittedName>
        <fullName evidence="9">Cytochrome c biogenesis protein ResB</fullName>
    </submittedName>
</protein>
<accession>A0ABV2WFA2</accession>
<evidence type="ECO:0000313" key="9">
    <source>
        <dbReference type="EMBL" id="MEU0712038.1"/>
    </source>
</evidence>
<dbReference type="Pfam" id="PF05140">
    <property type="entry name" value="ResB"/>
    <property type="match status" value="1"/>
</dbReference>
<feature type="transmembrane region" description="Helical" evidence="7">
    <location>
        <begin position="117"/>
        <end position="139"/>
    </location>
</feature>
<sequence>MPPPGTAGESPGRSRNDATAEEPALGAAGAQLSTAPLEDGGIAALGLVGWARWCWRQLTSMRVALILLFLLSLASVPGSLMPQRGTAPAKVDQYKADHDILGPIAEKLQLFDVYGSVWFSAIYILLFISLIGCIVPRSWQFIGQLRSRPPGAPRNLTRLPAHTTWHTEAEPEQVLEAARRMLKARRYRTRAEAEAVACEKGYLREAGNLVFHVSLIVMLVAFATGQLWNSEGGKLVVEGDGFSNTLSQYDDLKSGALFDREKLPPFGFTLEGFDATYERTGPQKGTPRTFRARVTYWEGADGKPRSRTITVNHPLEVGGSKVYLLGHGYAPVVTVKDGQGTIAYQGPVAFLPQDSNVTSLGVIKVPNYRDAKGKKDQLGFQGVFVPTFGGVGSGSMFSQFPALDYPVMALTAYRGDLGLDSGLPQNVYQLDLKNMKQFTDAKGQKFRKMLRPGETMTLPGGAGSLSFDGVKEWATFQVSHRPGNGLALAGALAALMGLSASLFIQRRRIWVKATPGEDGTTVVEIAGLGRSEWSRLPEEVAAVALALRPDAPALPAAQDSTPASADPAQGARP</sequence>
<dbReference type="PANTHER" id="PTHR31566">
    <property type="entry name" value="CYTOCHROME C BIOGENESIS PROTEIN CCS1, CHLOROPLASTIC"/>
    <property type="match status" value="1"/>
</dbReference>
<evidence type="ECO:0000256" key="7">
    <source>
        <dbReference type="SAM" id="Phobius"/>
    </source>
</evidence>
<evidence type="ECO:0000256" key="1">
    <source>
        <dbReference type="ARBA" id="ARBA00004141"/>
    </source>
</evidence>
<dbReference type="InterPro" id="IPR023494">
    <property type="entry name" value="Cyt_c_bgen_Ccs1/CcsB/ResB"/>
</dbReference>
<feature type="transmembrane region" description="Helical" evidence="7">
    <location>
        <begin position="63"/>
        <end position="81"/>
    </location>
</feature>
<feature type="region of interest" description="Disordered" evidence="6">
    <location>
        <begin position="553"/>
        <end position="573"/>
    </location>
</feature>
<comment type="caution">
    <text evidence="9">The sequence shown here is derived from an EMBL/GenBank/DDBJ whole genome shotgun (WGS) entry which is preliminary data.</text>
</comment>
<proteinExistence type="predicted"/>
<reference evidence="9 10" key="1">
    <citation type="submission" date="2024-06" db="EMBL/GenBank/DDBJ databases">
        <title>The Natural Products Discovery Center: Release of the First 8490 Sequenced Strains for Exploring Actinobacteria Biosynthetic Diversity.</title>
        <authorList>
            <person name="Kalkreuter E."/>
            <person name="Kautsar S.A."/>
            <person name="Yang D."/>
            <person name="Bader C.D."/>
            <person name="Teijaro C.N."/>
            <person name="Fluegel L."/>
            <person name="Davis C.M."/>
            <person name="Simpson J.R."/>
            <person name="Lauterbach L."/>
            <person name="Steele A.D."/>
            <person name="Gui C."/>
            <person name="Meng S."/>
            <person name="Li G."/>
            <person name="Viehrig K."/>
            <person name="Ye F."/>
            <person name="Su P."/>
            <person name="Kiefer A.F."/>
            <person name="Nichols A."/>
            <person name="Cepeda A.J."/>
            <person name="Yan W."/>
            <person name="Fan B."/>
            <person name="Jiang Y."/>
            <person name="Adhikari A."/>
            <person name="Zheng C.-J."/>
            <person name="Schuster L."/>
            <person name="Cowan T.M."/>
            <person name="Smanski M.J."/>
            <person name="Chevrette M.G."/>
            <person name="De Carvalho L.P.S."/>
            <person name="Shen B."/>
        </authorList>
    </citation>
    <scope>NUCLEOTIDE SEQUENCE [LARGE SCALE GENOMIC DNA]</scope>
    <source>
        <strain evidence="9 10">NPDC006337</strain>
    </source>
</reference>